<dbReference type="Proteomes" id="UP000281406">
    <property type="component" value="Unassembled WGS sequence"/>
</dbReference>
<dbReference type="AlphaFoldDB" id="A0A3N0YMJ2"/>
<proteinExistence type="predicted"/>
<protein>
    <submittedName>
        <fullName evidence="1">Uncharacterized protein</fullName>
    </submittedName>
</protein>
<accession>A0A3N0YMJ2</accession>
<evidence type="ECO:0000313" key="1">
    <source>
        <dbReference type="EMBL" id="ROL47426.1"/>
    </source>
</evidence>
<sequence>MAQGKSGVISGSAAPRVCLQNRAQCPAKESGLTQLGWVILTVRNDINGPLQPLSVVGKQHKRTRPSMRCKRKRDCLWSSSDAHVPTVGVFGRGQGSACAL</sequence>
<organism evidence="1 2">
    <name type="scientific">Anabarilius grahami</name>
    <name type="common">Kanglang fish</name>
    <name type="synonym">Barilius grahami</name>
    <dbReference type="NCBI Taxonomy" id="495550"/>
    <lineage>
        <taxon>Eukaryota</taxon>
        <taxon>Metazoa</taxon>
        <taxon>Chordata</taxon>
        <taxon>Craniata</taxon>
        <taxon>Vertebrata</taxon>
        <taxon>Euteleostomi</taxon>
        <taxon>Actinopterygii</taxon>
        <taxon>Neopterygii</taxon>
        <taxon>Teleostei</taxon>
        <taxon>Ostariophysi</taxon>
        <taxon>Cypriniformes</taxon>
        <taxon>Xenocyprididae</taxon>
        <taxon>Xenocypridinae</taxon>
        <taxon>Xenocypridinae incertae sedis</taxon>
        <taxon>Anabarilius</taxon>
    </lineage>
</organism>
<gene>
    <name evidence="1" type="ORF">DPX16_13141</name>
</gene>
<keyword evidence="2" id="KW-1185">Reference proteome</keyword>
<comment type="caution">
    <text evidence="1">The sequence shown here is derived from an EMBL/GenBank/DDBJ whole genome shotgun (WGS) entry which is preliminary data.</text>
</comment>
<reference evidence="1 2" key="1">
    <citation type="submission" date="2018-10" db="EMBL/GenBank/DDBJ databases">
        <title>Genome assembly for a Yunnan-Guizhou Plateau 3E fish, Anabarilius grahami (Regan), and its evolutionary and genetic applications.</title>
        <authorList>
            <person name="Jiang W."/>
        </authorList>
    </citation>
    <scope>NUCLEOTIDE SEQUENCE [LARGE SCALE GENOMIC DNA]</scope>
    <source>
        <strain evidence="1">AG-KIZ</strain>
        <tissue evidence="1">Muscle</tissue>
    </source>
</reference>
<name>A0A3N0YMJ2_ANAGA</name>
<evidence type="ECO:0000313" key="2">
    <source>
        <dbReference type="Proteomes" id="UP000281406"/>
    </source>
</evidence>
<dbReference type="EMBL" id="RJVU01035392">
    <property type="protein sequence ID" value="ROL47426.1"/>
    <property type="molecule type" value="Genomic_DNA"/>
</dbReference>